<evidence type="ECO:0000313" key="4">
    <source>
        <dbReference type="Proteomes" id="UP000215914"/>
    </source>
</evidence>
<keyword evidence="2" id="KW-0472">Membrane</keyword>
<dbReference type="Gramene" id="mRNA:HanXRQr2_Chr01g0038161">
    <property type="protein sequence ID" value="mRNA:HanXRQr2_Chr01g0038161"/>
    <property type="gene ID" value="HanXRQr2_Chr01g0038161"/>
</dbReference>
<sequence>MTEVPLDLRPQSYGSPQQPQNGSLKTQNGFATARKPSRMSLTGSRENDKFLPFLCRYLNRKKIVMMILGLFALMAFLSAFFNANRDVSESTIFNRFSDTYNTSLQFSRTFHSQNDDISNIQRMLSICEENPPTCHTSIESHSSDQFHLIAIDVRILHFHPLLQAIGDDPDLEVRKLFLFH</sequence>
<evidence type="ECO:0000256" key="2">
    <source>
        <dbReference type="SAM" id="Phobius"/>
    </source>
</evidence>
<dbReference type="Proteomes" id="UP000215914">
    <property type="component" value="Unassembled WGS sequence"/>
</dbReference>
<protein>
    <submittedName>
        <fullName evidence="3">Uncharacterized protein</fullName>
    </submittedName>
</protein>
<reference evidence="3" key="1">
    <citation type="journal article" date="2017" name="Nature">
        <title>The sunflower genome provides insights into oil metabolism, flowering and Asterid evolution.</title>
        <authorList>
            <person name="Badouin H."/>
            <person name="Gouzy J."/>
            <person name="Grassa C.J."/>
            <person name="Murat F."/>
            <person name="Staton S.E."/>
            <person name="Cottret L."/>
            <person name="Lelandais-Briere C."/>
            <person name="Owens G.L."/>
            <person name="Carrere S."/>
            <person name="Mayjonade B."/>
            <person name="Legrand L."/>
            <person name="Gill N."/>
            <person name="Kane N.C."/>
            <person name="Bowers J.E."/>
            <person name="Hubner S."/>
            <person name="Bellec A."/>
            <person name="Berard A."/>
            <person name="Berges H."/>
            <person name="Blanchet N."/>
            <person name="Boniface M.C."/>
            <person name="Brunel D."/>
            <person name="Catrice O."/>
            <person name="Chaidir N."/>
            <person name="Claudel C."/>
            <person name="Donnadieu C."/>
            <person name="Faraut T."/>
            <person name="Fievet G."/>
            <person name="Helmstetter N."/>
            <person name="King M."/>
            <person name="Knapp S.J."/>
            <person name="Lai Z."/>
            <person name="Le Paslier M.C."/>
            <person name="Lippi Y."/>
            <person name="Lorenzon L."/>
            <person name="Mandel J.R."/>
            <person name="Marage G."/>
            <person name="Marchand G."/>
            <person name="Marquand E."/>
            <person name="Bret-Mestries E."/>
            <person name="Morien E."/>
            <person name="Nambeesan S."/>
            <person name="Nguyen T."/>
            <person name="Pegot-Espagnet P."/>
            <person name="Pouilly N."/>
            <person name="Raftis F."/>
            <person name="Sallet E."/>
            <person name="Schiex T."/>
            <person name="Thomas J."/>
            <person name="Vandecasteele C."/>
            <person name="Vares D."/>
            <person name="Vear F."/>
            <person name="Vautrin S."/>
            <person name="Crespi M."/>
            <person name="Mangin B."/>
            <person name="Burke J.M."/>
            <person name="Salse J."/>
            <person name="Munos S."/>
            <person name="Vincourt P."/>
            <person name="Rieseberg L.H."/>
            <person name="Langlade N.B."/>
        </authorList>
    </citation>
    <scope>NUCLEOTIDE SEQUENCE</scope>
    <source>
        <tissue evidence="3">Leaves</tissue>
    </source>
</reference>
<keyword evidence="4" id="KW-1185">Reference proteome</keyword>
<dbReference type="EMBL" id="MNCJ02000316">
    <property type="protein sequence ID" value="KAF5823419.1"/>
    <property type="molecule type" value="Genomic_DNA"/>
</dbReference>
<reference evidence="3" key="2">
    <citation type="submission" date="2020-06" db="EMBL/GenBank/DDBJ databases">
        <title>Helianthus annuus Genome sequencing and assembly Release 2.</title>
        <authorList>
            <person name="Gouzy J."/>
            <person name="Langlade N."/>
            <person name="Munos S."/>
        </authorList>
    </citation>
    <scope>NUCLEOTIDE SEQUENCE</scope>
    <source>
        <tissue evidence="3">Leaves</tissue>
    </source>
</reference>
<proteinExistence type="predicted"/>
<organism evidence="3 4">
    <name type="scientific">Helianthus annuus</name>
    <name type="common">Common sunflower</name>
    <dbReference type="NCBI Taxonomy" id="4232"/>
    <lineage>
        <taxon>Eukaryota</taxon>
        <taxon>Viridiplantae</taxon>
        <taxon>Streptophyta</taxon>
        <taxon>Embryophyta</taxon>
        <taxon>Tracheophyta</taxon>
        <taxon>Spermatophyta</taxon>
        <taxon>Magnoliopsida</taxon>
        <taxon>eudicotyledons</taxon>
        <taxon>Gunneridae</taxon>
        <taxon>Pentapetalae</taxon>
        <taxon>asterids</taxon>
        <taxon>campanulids</taxon>
        <taxon>Asterales</taxon>
        <taxon>Asteraceae</taxon>
        <taxon>Asteroideae</taxon>
        <taxon>Heliantheae alliance</taxon>
        <taxon>Heliantheae</taxon>
        <taxon>Helianthus</taxon>
    </lineage>
</organism>
<feature type="transmembrane region" description="Helical" evidence="2">
    <location>
        <begin position="63"/>
        <end position="81"/>
    </location>
</feature>
<gene>
    <name evidence="3" type="ORF">HanXRQr2_Chr01g0038161</name>
</gene>
<feature type="compositionally biased region" description="Polar residues" evidence="1">
    <location>
        <begin position="12"/>
        <end position="30"/>
    </location>
</feature>
<comment type="caution">
    <text evidence="3">The sequence shown here is derived from an EMBL/GenBank/DDBJ whole genome shotgun (WGS) entry which is preliminary data.</text>
</comment>
<feature type="region of interest" description="Disordered" evidence="1">
    <location>
        <begin position="1"/>
        <end position="43"/>
    </location>
</feature>
<evidence type="ECO:0000313" key="3">
    <source>
        <dbReference type="EMBL" id="KAF5823419.1"/>
    </source>
</evidence>
<keyword evidence="2" id="KW-1133">Transmembrane helix</keyword>
<name>A0A9K3JYN5_HELAN</name>
<evidence type="ECO:0000256" key="1">
    <source>
        <dbReference type="SAM" id="MobiDB-lite"/>
    </source>
</evidence>
<dbReference type="AlphaFoldDB" id="A0A9K3JYN5"/>
<keyword evidence="2" id="KW-0812">Transmembrane</keyword>
<accession>A0A9K3JYN5</accession>